<dbReference type="NCBIfam" id="TIGR01539">
    <property type="entry name" value="portal_lambda"/>
    <property type="match status" value="1"/>
</dbReference>
<keyword evidence="2" id="KW-1185">Reference proteome</keyword>
<protein>
    <submittedName>
        <fullName evidence="1">Phage portal protein</fullName>
    </submittedName>
</protein>
<gene>
    <name evidence="1" type="ORF">GR170_25350</name>
</gene>
<accession>A0A6L7GC83</accession>
<proteinExistence type="predicted"/>
<dbReference type="AlphaFoldDB" id="A0A6L7GC83"/>
<name>A0A6L7GC83_9RHOB</name>
<evidence type="ECO:0000313" key="2">
    <source>
        <dbReference type="Proteomes" id="UP000477911"/>
    </source>
</evidence>
<dbReference type="GO" id="GO:0005198">
    <property type="term" value="F:structural molecule activity"/>
    <property type="evidence" value="ECO:0007669"/>
    <property type="project" value="InterPro"/>
</dbReference>
<evidence type="ECO:0000313" key="1">
    <source>
        <dbReference type="EMBL" id="MXN21158.1"/>
    </source>
</evidence>
<sequence length="513" mass="55808">MARKTDTGFRPSLLDRTIAHVLPERGLRRIRAKAQLSVMMNYDAASRGRRTSGWRAPLSSADAAGWQAGARAQLRNLSRDFVRNRPFAARAVSVITGNVVGSGILPSISHDDPDRKARVDQLVRDHLLTVAIDAMGQHALPGLQRAAMNAVVEDGEVLVRRRWRVGPYGAGLALPFQVELLEADYLDQTKVANGQNEIVEGVEYGPTGAVVAYHILRQHPGAASRRLALDSVRVPAADVLHIRRADRPGQVRGISWFAPVMLTLGDMSDYQEGEILKQKIAALLAAFVSSEEPIAGDALDPDQGARDLGLGEMGPGTITELPPGKSVSFTTPPQMPGGYDQFMRQNLSAVAMGLGLTYESLAGDLSRVNFSSARMGRMEMDRNIETWQQLLMIDQFCRGIERWLREAWTMRPRLGPADFAVTWTAPRRALIDPTKEVPALVAEMEAGITSRQRVQRQLGLDPAVVLRERVEDAQAQAGQPVNLTNDEAAPGDAMRALSGIAAAEAIEGAEDAD</sequence>
<dbReference type="RefSeq" id="WP_160897269.1">
    <property type="nucleotide sequence ID" value="NZ_WUMU01000050.1"/>
</dbReference>
<dbReference type="Proteomes" id="UP000477911">
    <property type="component" value="Unassembled WGS sequence"/>
</dbReference>
<comment type="caution">
    <text evidence="1">The sequence shown here is derived from an EMBL/GenBank/DDBJ whole genome shotgun (WGS) entry which is preliminary data.</text>
</comment>
<dbReference type="GO" id="GO:0019068">
    <property type="term" value="P:virion assembly"/>
    <property type="evidence" value="ECO:0007669"/>
    <property type="project" value="InterPro"/>
</dbReference>
<organism evidence="1 2">
    <name type="scientific">Pseudooceanicola albus</name>
    <dbReference type="NCBI Taxonomy" id="2692189"/>
    <lineage>
        <taxon>Bacteria</taxon>
        <taxon>Pseudomonadati</taxon>
        <taxon>Pseudomonadota</taxon>
        <taxon>Alphaproteobacteria</taxon>
        <taxon>Rhodobacterales</taxon>
        <taxon>Paracoccaceae</taxon>
        <taxon>Pseudooceanicola</taxon>
    </lineage>
</organism>
<dbReference type="InterPro" id="IPR006429">
    <property type="entry name" value="Phage_lambda_portal"/>
</dbReference>
<dbReference type="Pfam" id="PF05136">
    <property type="entry name" value="Phage_portal_2"/>
    <property type="match status" value="1"/>
</dbReference>
<dbReference type="EMBL" id="WUMU01000050">
    <property type="protein sequence ID" value="MXN21158.1"/>
    <property type="molecule type" value="Genomic_DNA"/>
</dbReference>
<reference evidence="1 2" key="1">
    <citation type="submission" date="2019-12" db="EMBL/GenBank/DDBJ databases">
        <authorList>
            <person name="Li M."/>
        </authorList>
    </citation>
    <scope>NUCLEOTIDE SEQUENCE [LARGE SCALE GENOMIC DNA]</scope>
    <source>
        <strain evidence="1 2">GBMRC 2024</strain>
    </source>
</reference>